<dbReference type="EMBL" id="CCBN010000002">
    <property type="protein sequence ID" value="CDO51935.1"/>
    <property type="molecule type" value="Genomic_DNA"/>
</dbReference>
<dbReference type="PANTHER" id="PTHR48078:SF2">
    <property type="entry name" value="CATABOLIC L-SERINE_THREONINE DEHYDRATASE"/>
    <property type="match status" value="1"/>
</dbReference>
<reference evidence="12" key="1">
    <citation type="submission" date="2014-03" db="EMBL/GenBank/DDBJ databases">
        <authorList>
            <person name="Casaregola S."/>
        </authorList>
    </citation>
    <scope>NUCLEOTIDE SEQUENCE [LARGE SCALE GENOMIC DNA]</scope>
    <source>
        <strain evidence="12">CLIB 918</strain>
    </source>
</reference>
<dbReference type="STRING" id="1173061.A0A0J9X413"/>
<accession>A0A0J9X413</accession>
<keyword evidence="7" id="KW-0963">Cytoplasm</keyword>
<dbReference type="EC" id="4.3.1.17" evidence="5"/>
<keyword evidence="8" id="KW-0663">Pyridoxal phosphate</keyword>
<dbReference type="GO" id="GO:0009097">
    <property type="term" value="P:isoleucine biosynthetic process"/>
    <property type="evidence" value="ECO:0007669"/>
    <property type="project" value="TreeGrafter"/>
</dbReference>
<dbReference type="GO" id="GO:0003941">
    <property type="term" value="F:L-serine ammonia-lyase activity"/>
    <property type="evidence" value="ECO:0007669"/>
    <property type="project" value="UniProtKB-EC"/>
</dbReference>
<dbReference type="SUPFAM" id="SSF53686">
    <property type="entry name" value="Tryptophan synthase beta subunit-like PLP-dependent enzymes"/>
    <property type="match status" value="1"/>
</dbReference>
<dbReference type="GO" id="GO:0004794">
    <property type="term" value="F:threonine deaminase activity"/>
    <property type="evidence" value="ECO:0007669"/>
    <property type="project" value="TreeGrafter"/>
</dbReference>
<comment type="catalytic activity">
    <reaction evidence="10">
        <text>L-serine = pyruvate + NH4(+)</text>
        <dbReference type="Rhea" id="RHEA:19169"/>
        <dbReference type="ChEBI" id="CHEBI:15361"/>
        <dbReference type="ChEBI" id="CHEBI:28938"/>
        <dbReference type="ChEBI" id="CHEBI:33384"/>
        <dbReference type="EC" id="4.3.1.17"/>
    </reaction>
</comment>
<evidence type="ECO:0000256" key="9">
    <source>
        <dbReference type="ARBA" id="ARBA00023239"/>
    </source>
</evidence>
<gene>
    <name evidence="12" type="ORF">BN980_GECA02s03255g</name>
</gene>
<dbReference type="PROSITE" id="PS00165">
    <property type="entry name" value="DEHYDRATASE_SER_THR"/>
    <property type="match status" value="1"/>
</dbReference>
<evidence type="ECO:0000256" key="1">
    <source>
        <dbReference type="ARBA" id="ARBA00001933"/>
    </source>
</evidence>
<evidence type="ECO:0000256" key="3">
    <source>
        <dbReference type="ARBA" id="ARBA00004742"/>
    </source>
</evidence>
<dbReference type="Pfam" id="PF00291">
    <property type="entry name" value="PALP"/>
    <property type="match status" value="1"/>
</dbReference>
<comment type="pathway">
    <text evidence="3">Carbohydrate biosynthesis; gluconeogenesis.</text>
</comment>
<dbReference type="InterPro" id="IPR050147">
    <property type="entry name" value="Ser/Thr_Dehydratase"/>
</dbReference>
<dbReference type="Gene3D" id="3.40.50.1100">
    <property type="match status" value="2"/>
</dbReference>
<comment type="subcellular location">
    <subcellularLocation>
        <location evidence="2">Cytoplasm</location>
    </subcellularLocation>
</comment>
<dbReference type="AlphaFoldDB" id="A0A0J9X413"/>
<dbReference type="PANTHER" id="PTHR48078">
    <property type="entry name" value="THREONINE DEHYDRATASE, MITOCHONDRIAL-RELATED"/>
    <property type="match status" value="1"/>
</dbReference>
<evidence type="ECO:0000256" key="8">
    <source>
        <dbReference type="ARBA" id="ARBA00022898"/>
    </source>
</evidence>
<sequence length="379" mass="39848">MNFVYTQTPLVQSRPYASKTGRTIHLKLENTQPSGSFKSRGLGNLVYHHHEQQQQQLDQAAKVAGEAPALPSRLHFLSSSGGNAGLAAAVAATTLGHRCTVVVPKLTKPRMRELIAQTGAEVVVHGDFWGDADRYLRETYLSGEDSAATTTADENKEKRIYCHPFDDQLVWDGYTSIIDELGQQLADHAYTQAFQTSPLGVAIEKPSAPVWPDAIICAVGGGGLYTGLVQGLLASAATDDPARPLPIMITAETDGASKLHQSLHAGHKVTLEAPSTVASSLAAFSVSDQAYAYASAAPTGAGAVKTVPVTVSDAEAVSACTVLLEKHGLVVEPACGAALAVLDRLDEVEATLANGKKLQNVVVIVCGGSAYVARDLLVN</sequence>
<dbReference type="GO" id="GO:0030170">
    <property type="term" value="F:pyridoxal phosphate binding"/>
    <property type="evidence" value="ECO:0007669"/>
    <property type="project" value="InterPro"/>
</dbReference>
<dbReference type="GO" id="GO:0005737">
    <property type="term" value="C:cytoplasm"/>
    <property type="evidence" value="ECO:0007669"/>
    <property type="project" value="UniProtKB-SubCell"/>
</dbReference>
<proteinExistence type="inferred from homology"/>
<evidence type="ECO:0000313" key="12">
    <source>
        <dbReference type="EMBL" id="CDO51935.1"/>
    </source>
</evidence>
<evidence type="ECO:0000256" key="6">
    <source>
        <dbReference type="ARBA" id="ARBA00022432"/>
    </source>
</evidence>
<comment type="caution">
    <text evidence="12">The sequence shown here is derived from an EMBL/GenBank/DDBJ whole genome shotgun (WGS) entry which is preliminary data.</text>
</comment>
<dbReference type="GO" id="GO:0006567">
    <property type="term" value="P:L-threonine catabolic process"/>
    <property type="evidence" value="ECO:0007669"/>
    <property type="project" value="TreeGrafter"/>
</dbReference>
<evidence type="ECO:0000256" key="4">
    <source>
        <dbReference type="ARBA" id="ARBA00010869"/>
    </source>
</evidence>
<keyword evidence="6" id="KW-0312">Gluconeogenesis</keyword>
<comment type="similarity">
    <text evidence="4">Belongs to the serine/threonine dehydratase family.</text>
</comment>
<evidence type="ECO:0000313" key="13">
    <source>
        <dbReference type="Proteomes" id="UP000242525"/>
    </source>
</evidence>
<dbReference type="GO" id="GO:0006565">
    <property type="term" value="P:L-serine catabolic process"/>
    <property type="evidence" value="ECO:0007669"/>
    <property type="project" value="TreeGrafter"/>
</dbReference>
<comment type="cofactor">
    <cofactor evidence="1">
        <name>pyridoxal 5'-phosphate</name>
        <dbReference type="ChEBI" id="CHEBI:597326"/>
    </cofactor>
</comment>
<organism evidence="12 13">
    <name type="scientific">Geotrichum candidum</name>
    <name type="common">Oospora lactis</name>
    <name type="synonym">Dipodascus geotrichum</name>
    <dbReference type="NCBI Taxonomy" id="1173061"/>
    <lineage>
        <taxon>Eukaryota</taxon>
        <taxon>Fungi</taxon>
        <taxon>Dikarya</taxon>
        <taxon>Ascomycota</taxon>
        <taxon>Saccharomycotina</taxon>
        <taxon>Dipodascomycetes</taxon>
        <taxon>Dipodascales</taxon>
        <taxon>Dipodascaceae</taxon>
        <taxon>Geotrichum</taxon>
    </lineage>
</organism>
<dbReference type="InterPro" id="IPR001926">
    <property type="entry name" value="TrpB-like_PALP"/>
</dbReference>
<feature type="domain" description="Tryptophan synthase beta chain-like PALP" evidence="11">
    <location>
        <begin position="4"/>
        <end position="367"/>
    </location>
</feature>
<dbReference type="GO" id="GO:0006094">
    <property type="term" value="P:gluconeogenesis"/>
    <property type="evidence" value="ECO:0007669"/>
    <property type="project" value="UniProtKB-KW"/>
</dbReference>
<dbReference type="InterPro" id="IPR000634">
    <property type="entry name" value="Ser/Thr_deHydtase_PyrdxlP-BS"/>
</dbReference>
<evidence type="ECO:0000259" key="11">
    <source>
        <dbReference type="Pfam" id="PF00291"/>
    </source>
</evidence>
<evidence type="ECO:0000256" key="2">
    <source>
        <dbReference type="ARBA" id="ARBA00004496"/>
    </source>
</evidence>
<evidence type="ECO:0000256" key="5">
    <source>
        <dbReference type="ARBA" id="ARBA00012093"/>
    </source>
</evidence>
<keyword evidence="13" id="KW-1185">Reference proteome</keyword>
<dbReference type="OrthoDB" id="7773036at2759"/>
<evidence type="ECO:0000256" key="10">
    <source>
        <dbReference type="ARBA" id="ARBA00049406"/>
    </source>
</evidence>
<name>A0A0J9X413_GEOCN</name>
<dbReference type="FunFam" id="3.40.50.1100:FF:000040">
    <property type="entry name" value="L-serine dehydratase, putative"/>
    <property type="match status" value="1"/>
</dbReference>
<keyword evidence="9" id="KW-0456">Lyase</keyword>
<dbReference type="InterPro" id="IPR036052">
    <property type="entry name" value="TrpB-like_PALP_sf"/>
</dbReference>
<dbReference type="Proteomes" id="UP000242525">
    <property type="component" value="Unassembled WGS sequence"/>
</dbReference>
<protein>
    <recommendedName>
        <fullName evidence="5">L-serine ammonia-lyase</fullName>
        <ecNumber evidence="5">4.3.1.17</ecNumber>
    </recommendedName>
</protein>
<evidence type="ECO:0000256" key="7">
    <source>
        <dbReference type="ARBA" id="ARBA00022490"/>
    </source>
</evidence>